<gene>
    <name evidence="2" type="ORF">CWC39_01250</name>
</gene>
<name>A0A364VDV2_9CORY</name>
<feature type="compositionally biased region" description="Acidic residues" evidence="1">
    <location>
        <begin position="235"/>
        <end position="245"/>
    </location>
</feature>
<accession>A0A364VDV2</accession>
<dbReference type="AlphaFoldDB" id="A0A364VDV2"/>
<organism evidence="2 3">
    <name type="scientific">Corynebacterium heidelbergense</name>
    <dbReference type="NCBI Taxonomy" id="2055947"/>
    <lineage>
        <taxon>Bacteria</taxon>
        <taxon>Bacillati</taxon>
        <taxon>Actinomycetota</taxon>
        <taxon>Actinomycetes</taxon>
        <taxon>Mycobacteriales</taxon>
        <taxon>Corynebacteriaceae</taxon>
        <taxon>Corynebacterium</taxon>
    </lineage>
</organism>
<reference evidence="2 3" key="1">
    <citation type="journal article" date="2018" name="Syst. Appl. Microbiol.">
        <title>Corynebacterium heidelbergense sp. nov., isolated from the preen glands of Egyptian geese (Alopochen aegyptiacus).</title>
        <authorList>
            <person name="Braun M.S."/>
            <person name="Wang E."/>
            <person name="Zimmermann S."/>
            <person name="Wink M."/>
        </authorList>
    </citation>
    <scope>NUCLEOTIDE SEQUENCE [LARGE SCALE GENOMIC DNA]</scope>
    <source>
        <strain evidence="2 3">DSM 104638</strain>
    </source>
</reference>
<feature type="region of interest" description="Disordered" evidence="1">
    <location>
        <begin position="214"/>
        <end position="250"/>
    </location>
</feature>
<dbReference type="OrthoDB" id="3350465at2"/>
<evidence type="ECO:0000256" key="1">
    <source>
        <dbReference type="SAM" id="MobiDB-lite"/>
    </source>
</evidence>
<sequence>MASQSSASSQSSARRRHRHGIVPLRLTITSGEWYTLWAQTWIVHGEHFQGFLGEEERAFIFKTPAELLAFITTEGEHDLSSHPQWASFKEDAAAQLQSTTDIDLIELPVELTRQADYRNTRTVSDSFDVLQSLGAVLGISSINKWFGDYSVLANVRRGADHYASQNGAQEWLSVGRLVADNWRTMLTDLEEHLHNPSVDETDTFAAQDKLDAASFTPDQPAEPAAAAVTTPASTEEADATEEAGDPYDNTIWSEVGIDPIRITIKGQHVYTLRCYVDGKPRFLGRYGQINTFPNPRSMVRWIIDTTDHDLEELDTWGDVVSAANSGELEVSVHDSNQYAFTGLREDIAKGKDAVDTDQLGRAYEVIADAADWAEDDRVNRVLVAYPQLQNYIAFMLGSPSDTTPSAPYDEEVRGWTALEEDFVKRFTKF</sequence>
<evidence type="ECO:0000313" key="2">
    <source>
        <dbReference type="EMBL" id="RAV34794.1"/>
    </source>
</evidence>
<feature type="compositionally biased region" description="Low complexity" evidence="1">
    <location>
        <begin position="221"/>
        <end position="234"/>
    </location>
</feature>
<proteinExistence type="predicted"/>
<evidence type="ECO:0000313" key="3">
    <source>
        <dbReference type="Proteomes" id="UP000251047"/>
    </source>
</evidence>
<dbReference type="EMBL" id="PHQP01000005">
    <property type="protein sequence ID" value="RAV34794.1"/>
    <property type="molecule type" value="Genomic_DNA"/>
</dbReference>
<protein>
    <recommendedName>
        <fullName evidence="4">Primosomal protein</fullName>
    </recommendedName>
</protein>
<evidence type="ECO:0008006" key="4">
    <source>
        <dbReference type="Google" id="ProtNLM"/>
    </source>
</evidence>
<dbReference type="RefSeq" id="WP_112768707.1">
    <property type="nucleotide sequence ID" value="NZ_CP063191.1"/>
</dbReference>
<dbReference type="Proteomes" id="UP000251047">
    <property type="component" value="Unassembled WGS sequence"/>
</dbReference>
<comment type="caution">
    <text evidence="2">The sequence shown here is derived from an EMBL/GenBank/DDBJ whole genome shotgun (WGS) entry which is preliminary data.</text>
</comment>